<dbReference type="Pfam" id="PF00657">
    <property type="entry name" value="Lipase_GDSL"/>
    <property type="match status" value="1"/>
</dbReference>
<organism evidence="9 10">
    <name type="scientific">Carpinus fangiana</name>
    <dbReference type="NCBI Taxonomy" id="176857"/>
    <lineage>
        <taxon>Eukaryota</taxon>
        <taxon>Viridiplantae</taxon>
        <taxon>Streptophyta</taxon>
        <taxon>Embryophyta</taxon>
        <taxon>Tracheophyta</taxon>
        <taxon>Spermatophyta</taxon>
        <taxon>Magnoliopsida</taxon>
        <taxon>eudicotyledons</taxon>
        <taxon>Gunneridae</taxon>
        <taxon>Pentapetalae</taxon>
        <taxon>rosids</taxon>
        <taxon>fabids</taxon>
        <taxon>Fagales</taxon>
        <taxon>Betulaceae</taxon>
        <taxon>Carpinus</taxon>
    </lineage>
</organism>
<keyword evidence="10" id="KW-1185">Reference proteome</keyword>
<reference evidence="9 10" key="1">
    <citation type="submission" date="2019-06" db="EMBL/GenBank/DDBJ databases">
        <title>A chromosomal-level reference genome of Carpinus fangiana (Coryloideae, Betulaceae).</title>
        <authorList>
            <person name="Yang X."/>
            <person name="Wang Z."/>
            <person name="Zhang L."/>
            <person name="Hao G."/>
            <person name="Liu J."/>
            <person name="Yang Y."/>
        </authorList>
    </citation>
    <scope>NUCLEOTIDE SEQUENCE [LARGE SCALE GENOMIC DNA]</scope>
    <source>
        <strain evidence="9">Cfa_2016G</strain>
        <tissue evidence="9">Leaf</tissue>
    </source>
</reference>
<dbReference type="PANTHER" id="PTHR45650:SF75">
    <property type="entry name" value="GDSL-LIKE LIPASE_ACYLHYDROLASE"/>
    <property type="match status" value="1"/>
</dbReference>
<accession>A0A5N6QCZ0</accession>
<proteinExistence type="inferred from homology"/>
<dbReference type="GO" id="GO:0016788">
    <property type="term" value="F:hydrolase activity, acting on ester bonds"/>
    <property type="evidence" value="ECO:0007669"/>
    <property type="project" value="InterPro"/>
</dbReference>
<comment type="similarity">
    <text evidence="2">Belongs to the 'GDSL' lipolytic enzyme family.</text>
</comment>
<keyword evidence="4 8" id="KW-0732">Signal</keyword>
<dbReference type="SUPFAM" id="SSF52266">
    <property type="entry name" value="SGNH hydrolase"/>
    <property type="match status" value="1"/>
</dbReference>
<sequence length="356" mass="40020">MNMWLSIFALLVFSKIQLHVHGNPQVPCYFIFGDSLVDNGNNNQLQTKAKVNYLPYGVDYPSGPTGRFSNGRTTADFLAEFLGFDHHIPPFTTARGSDILEGVNYASGSAGIRNETGQHLGVHVSLDGQLKNHRATISRIFRILGKNVSTSGYLKRCLYSVGMGSNDYINNYFLTKYSSKRLYSPKNYAKVLIQQYSQQIKRLYSYGARKVVVFGVGIIGCTPNANSLHGKKGSLCVDKMNHAVRRFNTELKSLINQLNADHSDAKFIYINAYRMASMNVSSFGFKVWDVGCCPVGKYGQCDPDQQENICKNRSEYLFWDSFHPTEIVNNILAARAYKAFEKFDTYPTDISHLAKI</sequence>
<name>A0A5N6QCZ0_9ROSI</name>
<dbReference type="InterPro" id="IPR051238">
    <property type="entry name" value="GDSL_esterase/lipase"/>
</dbReference>
<keyword evidence="7" id="KW-0443">Lipid metabolism</keyword>
<dbReference type="GO" id="GO:0005576">
    <property type="term" value="C:extracellular region"/>
    <property type="evidence" value="ECO:0007669"/>
    <property type="project" value="UniProtKB-SubCell"/>
</dbReference>
<dbReference type="CDD" id="cd01837">
    <property type="entry name" value="SGNH_plant_lipase_like"/>
    <property type="match status" value="1"/>
</dbReference>
<dbReference type="EMBL" id="CM017321">
    <property type="protein sequence ID" value="KAE7996331.1"/>
    <property type="molecule type" value="Genomic_DNA"/>
</dbReference>
<evidence type="ECO:0000256" key="4">
    <source>
        <dbReference type="ARBA" id="ARBA00022729"/>
    </source>
</evidence>
<evidence type="ECO:0000256" key="2">
    <source>
        <dbReference type="ARBA" id="ARBA00008668"/>
    </source>
</evidence>
<evidence type="ECO:0000313" key="10">
    <source>
        <dbReference type="Proteomes" id="UP000327013"/>
    </source>
</evidence>
<evidence type="ECO:0000313" key="9">
    <source>
        <dbReference type="EMBL" id="KAE7996331.1"/>
    </source>
</evidence>
<evidence type="ECO:0000256" key="3">
    <source>
        <dbReference type="ARBA" id="ARBA00022525"/>
    </source>
</evidence>
<gene>
    <name evidence="9" type="ORF">FH972_001062</name>
</gene>
<dbReference type="OrthoDB" id="1683520at2759"/>
<evidence type="ECO:0000256" key="8">
    <source>
        <dbReference type="SAM" id="SignalP"/>
    </source>
</evidence>
<evidence type="ECO:0000256" key="6">
    <source>
        <dbReference type="ARBA" id="ARBA00022963"/>
    </source>
</evidence>
<dbReference type="Gene3D" id="3.40.50.1110">
    <property type="entry name" value="SGNH hydrolase"/>
    <property type="match status" value="1"/>
</dbReference>
<keyword evidence="5" id="KW-0378">Hydrolase</keyword>
<protein>
    <submittedName>
        <fullName evidence="9">Uncharacterized protein</fullName>
    </submittedName>
</protein>
<keyword evidence="3" id="KW-0964">Secreted</keyword>
<dbReference type="AlphaFoldDB" id="A0A5N6QCZ0"/>
<feature type="chain" id="PRO_5024381852" evidence="8">
    <location>
        <begin position="23"/>
        <end position="356"/>
    </location>
</feature>
<dbReference type="InterPro" id="IPR001087">
    <property type="entry name" value="GDSL"/>
</dbReference>
<dbReference type="PANTHER" id="PTHR45650">
    <property type="entry name" value="GDSL-LIKE LIPASE/ACYLHYDROLASE-RELATED"/>
    <property type="match status" value="1"/>
</dbReference>
<dbReference type="Proteomes" id="UP000327013">
    <property type="component" value="Chromosome 1"/>
</dbReference>
<dbReference type="InterPro" id="IPR035669">
    <property type="entry name" value="SGNH_plant_lipase-like"/>
</dbReference>
<evidence type="ECO:0000256" key="5">
    <source>
        <dbReference type="ARBA" id="ARBA00022801"/>
    </source>
</evidence>
<comment type="subcellular location">
    <subcellularLocation>
        <location evidence="1">Secreted</location>
    </subcellularLocation>
</comment>
<keyword evidence="6" id="KW-0442">Lipid degradation</keyword>
<evidence type="ECO:0000256" key="7">
    <source>
        <dbReference type="ARBA" id="ARBA00023098"/>
    </source>
</evidence>
<evidence type="ECO:0000256" key="1">
    <source>
        <dbReference type="ARBA" id="ARBA00004613"/>
    </source>
</evidence>
<feature type="signal peptide" evidence="8">
    <location>
        <begin position="1"/>
        <end position="22"/>
    </location>
</feature>
<dbReference type="GO" id="GO:0016042">
    <property type="term" value="P:lipid catabolic process"/>
    <property type="evidence" value="ECO:0007669"/>
    <property type="project" value="UniProtKB-KW"/>
</dbReference>
<dbReference type="InterPro" id="IPR036514">
    <property type="entry name" value="SGNH_hydro_sf"/>
</dbReference>